<evidence type="ECO:0000313" key="1">
    <source>
        <dbReference type="EMBL" id="OWZ09016.1"/>
    </source>
</evidence>
<name>A0A225VU89_9STRA</name>
<accession>A0A225VU89</accession>
<gene>
    <name evidence="1" type="ORF">PHMEG_00018346</name>
</gene>
<keyword evidence="2" id="KW-1185">Reference proteome</keyword>
<dbReference type="EMBL" id="NBNE01002944">
    <property type="protein sequence ID" value="OWZ09016.1"/>
    <property type="molecule type" value="Genomic_DNA"/>
</dbReference>
<evidence type="ECO:0000313" key="2">
    <source>
        <dbReference type="Proteomes" id="UP000198211"/>
    </source>
</evidence>
<dbReference type="AlphaFoldDB" id="A0A225VU89"/>
<organism evidence="1 2">
    <name type="scientific">Phytophthora megakarya</name>
    <dbReference type="NCBI Taxonomy" id="4795"/>
    <lineage>
        <taxon>Eukaryota</taxon>
        <taxon>Sar</taxon>
        <taxon>Stramenopiles</taxon>
        <taxon>Oomycota</taxon>
        <taxon>Peronosporomycetes</taxon>
        <taxon>Peronosporales</taxon>
        <taxon>Peronosporaceae</taxon>
        <taxon>Phytophthora</taxon>
    </lineage>
</organism>
<dbReference type="OrthoDB" id="156249at2759"/>
<proteinExistence type="predicted"/>
<protein>
    <recommendedName>
        <fullName evidence="3">M96 mating-specific protein</fullName>
    </recommendedName>
</protein>
<sequence>MRQHEKRIESISLQKYLQSAVQSQSVVIQDLQNILKRRLQCEPKLSIPDVILWNRSTMNMKDAMFYKTYFDSLSILYGKLDEVFKEVGFNLTQERIFAGVPMRKKDGETEYYEKKWVGTVPFTYGRTCDAVWALAAAPHRQDQRCQYDDLQDAEDSIGVKYYVTVQNNRETIIIRNYQVAKRYVEESRMVVVWRALSDASEDFPGITQDETGWCIVHIPSRNATDQGNTLVQACIRLTPMHFRSNDASMTRMVAEFMELSMKLGMDDSLEIQRMIASLLLEEALYSDELDFDDSGILDF</sequence>
<comment type="caution">
    <text evidence="1">The sequence shown here is derived from an EMBL/GenBank/DDBJ whole genome shotgun (WGS) entry which is preliminary data.</text>
</comment>
<dbReference type="Proteomes" id="UP000198211">
    <property type="component" value="Unassembled WGS sequence"/>
</dbReference>
<evidence type="ECO:0008006" key="3">
    <source>
        <dbReference type="Google" id="ProtNLM"/>
    </source>
</evidence>
<reference evidence="2" key="1">
    <citation type="submission" date="2017-03" db="EMBL/GenBank/DDBJ databases">
        <title>Phytopthora megakarya and P. palmivora, two closely related causual agents of cacao black pod achieved similar genome size and gene model numbers by different mechanisms.</title>
        <authorList>
            <person name="Ali S."/>
            <person name="Shao J."/>
            <person name="Larry D.J."/>
            <person name="Kronmiller B."/>
            <person name="Shen D."/>
            <person name="Strem M.D."/>
            <person name="Melnick R.L."/>
            <person name="Guiltinan M.J."/>
            <person name="Tyler B.M."/>
            <person name="Meinhardt L.W."/>
            <person name="Bailey B.A."/>
        </authorList>
    </citation>
    <scope>NUCLEOTIDE SEQUENCE [LARGE SCALE GENOMIC DNA]</scope>
    <source>
        <strain evidence="2">zdho120</strain>
    </source>
</reference>